<organism evidence="2 3">
    <name type="scientific">Cinchona calisaya</name>
    <dbReference type="NCBI Taxonomy" id="153742"/>
    <lineage>
        <taxon>Eukaryota</taxon>
        <taxon>Viridiplantae</taxon>
        <taxon>Streptophyta</taxon>
        <taxon>Embryophyta</taxon>
        <taxon>Tracheophyta</taxon>
        <taxon>Spermatophyta</taxon>
        <taxon>Magnoliopsida</taxon>
        <taxon>eudicotyledons</taxon>
        <taxon>Gunneridae</taxon>
        <taxon>Pentapetalae</taxon>
        <taxon>asterids</taxon>
        <taxon>lamiids</taxon>
        <taxon>Gentianales</taxon>
        <taxon>Rubiaceae</taxon>
        <taxon>Cinchonoideae</taxon>
        <taxon>Cinchoneae</taxon>
        <taxon>Cinchona</taxon>
    </lineage>
</organism>
<evidence type="ECO:0000313" key="2">
    <source>
        <dbReference type="EMBL" id="KAL3514197.1"/>
    </source>
</evidence>
<name>A0ABD2Z3Y9_9GENT</name>
<evidence type="ECO:0000313" key="3">
    <source>
        <dbReference type="Proteomes" id="UP001630127"/>
    </source>
</evidence>
<dbReference type="InterPro" id="IPR050910">
    <property type="entry name" value="JMJD6_ArgDemeth/LysHydrox"/>
</dbReference>
<proteinExistence type="predicted"/>
<keyword evidence="1" id="KW-0732">Signal</keyword>
<feature type="chain" id="PRO_5044753450" evidence="1">
    <location>
        <begin position="23"/>
        <end position="308"/>
    </location>
</feature>
<evidence type="ECO:0000256" key="1">
    <source>
        <dbReference type="SAM" id="SignalP"/>
    </source>
</evidence>
<reference evidence="2 3" key="1">
    <citation type="submission" date="2024-11" db="EMBL/GenBank/DDBJ databases">
        <title>A near-complete genome assembly of Cinchona calisaya.</title>
        <authorList>
            <person name="Lian D.C."/>
            <person name="Zhao X.W."/>
            <person name="Wei L."/>
        </authorList>
    </citation>
    <scope>NUCLEOTIDE SEQUENCE [LARGE SCALE GENOMIC DNA]</scope>
    <source>
        <tissue evidence="2">Nenye</tissue>
    </source>
</reference>
<accession>A0ABD2Z3Y9</accession>
<dbReference type="EMBL" id="JBJUIK010000011">
    <property type="protein sequence ID" value="KAL3514197.1"/>
    <property type="molecule type" value="Genomic_DNA"/>
</dbReference>
<dbReference type="PANTHER" id="PTHR12480:SF35">
    <property type="entry name" value="TRANSCRIPTION FACTOR JUMONJI, JMJC DOMAIN-CONTAINING PROTEIN"/>
    <property type="match status" value="1"/>
</dbReference>
<dbReference type="Proteomes" id="UP001630127">
    <property type="component" value="Unassembled WGS sequence"/>
</dbReference>
<dbReference type="AlphaFoldDB" id="A0ABD2Z3Y9"/>
<keyword evidence="3" id="KW-1185">Reference proteome</keyword>
<gene>
    <name evidence="2" type="ORF">ACH5RR_026914</name>
</gene>
<feature type="signal peptide" evidence="1">
    <location>
        <begin position="1"/>
        <end position="22"/>
    </location>
</feature>
<dbReference type="PANTHER" id="PTHR12480">
    <property type="entry name" value="ARGININE DEMETHYLASE AND LYSYL-HYDROXYLASE JMJD"/>
    <property type="match status" value="1"/>
</dbReference>
<sequence>MLHARKFSMMWTLSMYFMTRWALYPPGKVPLGVTVHVNEDDGDVNIDTPASLQWWLDFYPLLSDEDKPIDCTQLPVICLDMASGYRHKGICRAGILALDEGSFEDVKNDSSCRENSMNCSDLMRKEKRMKMHEPTESNNLENVEFAYDIKFLLRFLDGERDHYNSEWTSSNVIGQRNMREWLHKLWVDRPDLRGLIWKGACLALNAGRWYECSREICAFHSFPLPTDEEKLPIGTGSNPVYPVAENVIKIFVEGGPEVSLYALGTELQFYNLLPQVNSPLKDHIPGVLAFSKMDLIKLSLGMAKGSLS</sequence>
<comment type="caution">
    <text evidence="2">The sequence shown here is derived from an EMBL/GenBank/DDBJ whole genome shotgun (WGS) entry which is preliminary data.</text>
</comment>
<protein>
    <submittedName>
        <fullName evidence="2">Uncharacterized protein</fullName>
    </submittedName>
</protein>